<dbReference type="AlphaFoldDB" id="A0A4P9XDR6"/>
<sequence>PRVVASLSSFPGRLDVAYDTVKSLAESTVPFDKIYIHIPRSIKRLNITGPLPAVVDRMLATWPGLVEITRPEDYGPSTKVLGALLVEKDPSTVILSFDDDVVYQPDVAAHLIRAMEGLRNYVPCFICEHWPKWFYKPLYQLSPGECRGWMNGYAGMAYRVGYFGKDVFDYSHVPEGCKLHDDVYLAGYLRARGIRPYVIDTNYKSLKYHGSHTSMSINKVPDTEDKRDPCAKHFNYL</sequence>
<feature type="non-terminal residue" evidence="1">
    <location>
        <position position="237"/>
    </location>
</feature>
<dbReference type="STRING" id="1555241.A0A4P9XDR6"/>
<accession>A0A4P9XDR6</accession>
<protein>
    <recommendedName>
        <fullName evidence="3">Glycosyltransferase 2-like domain-containing protein</fullName>
    </recommendedName>
</protein>
<proteinExistence type="predicted"/>
<dbReference type="OrthoDB" id="414863at2759"/>
<dbReference type="Proteomes" id="UP000274922">
    <property type="component" value="Unassembled WGS sequence"/>
</dbReference>
<gene>
    <name evidence="1" type="ORF">CXG81DRAFT_2286</name>
</gene>
<organism evidence="1 2">
    <name type="scientific">Caulochytrium protostelioides</name>
    <dbReference type="NCBI Taxonomy" id="1555241"/>
    <lineage>
        <taxon>Eukaryota</taxon>
        <taxon>Fungi</taxon>
        <taxon>Fungi incertae sedis</taxon>
        <taxon>Chytridiomycota</taxon>
        <taxon>Chytridiomycota incertae sedis</taxon>
        <taxon>Chytridiomycetes</taxon>
        <taxon>Caulochytriales</taxon>
        <taxon>Caulochytriaceae</taxon>
        <taxon>Caulochytrium</taxon>
    </lineage>
</organism>
<evidence type="ECO:0000313" key="2">
    <source>
        <dbReference type="Proteomes" id="UP000274922"/>
    </source>
</evidence>
<dbReference type="SUPFAM" id="SSF53448">
    <property type="entry name" value="Nucleotide-diphospho-sugar transferases"/>
    <property type="match status" value="1"/>
</dbReference>
<feature type="non-terminal residue" evidence="1">
    <location>
        <position position="1"/>
    </location>
</feature>
<evidence type="ECO:0008006" key="3">
    <source>
        <dbReference type="Google" id="ProtNLM"/>
    </source>
</evidence>
<evidence type="ECO:0000313" key="1">
    <source>
        <dbReference type="EMBL" id="RKP03281.1"/>
    </source>
</evidence>
<dbReference type="EMBL" id="ML014125">
    <property type="protein sequence ID" value="RKP03281.1"/>
    <property type="molecule type" value="Genomic_DNA"/>
</dbReference>
<reference evidence="2" key="1">
    <citation type="journal article" date="2018" name="Nat. Microbiol.">
        <title>Leveraging single-cell genomics to expand the fungal tree of life.</title>
        <authorList>
            <person name="Ahrendt S.R."/>
            <person name="Quandt C.A."/>
            <person name="Ciobanu D."/>
            <person name="Clum A."/>
            <person name="Salamov A."/>
            <person name="Andreopoulos B."/>
            <person name="Cheng J.F."/>
            <person name="Woyke T."/>
            <person name="Pelin A."/>
            <person name="Henrissat B."/>
            <person name="Reynolds N.K."/>
            <person name="Benny G.L."/>
            <person name="Smith M.E."/>
            <person name="James T.Y."/>
            <person name="Grigoriev I.V."/>
        </authorList>
    </citation>
    <scope>NUCLEOTIDE SEQUENCE [LARGE SCALE GENOMIC DNA]</scope>
    <source>
        <strain evidence="2">ATCC 52028</strain>
    </source>
</reference>
<dbReference type="InterPro" id="IPR029044">
    <property type="entry name" value="Nucleotide-diphossugar_trans"/>
</dbReference>
<keyword evidence="2" id="KW-1185">Reference proteome</keyword>
<name>A0A4P9XDR6_9FUNG</name>